<dbReference type="Proteomes" id="UP000215914">
    <property type="component" value="Unassembled WGS sequence"/>
</dbReference>
<dbReference type="EMBL" id="MNCJ02000325">
    <property type="protein sequence ID" value="KAF5785908.1"/>
    <property type="molecule type" value="Genomic_DNA"/>
</dbReference>
<gene>
    <name evidence="1" type="ORF">HanXRQr2_Chr10g0434331</name>
</gene>
<evidence type="ECO:0000313" key="2">
    <source>
        <dbReference type="Proteomes" id="UP000215914"/>
    </source>
</evidence>
<evidence type="ECO:0000313" key="1">
    <source>
        <dbReference type="EMBL" id="KAF5785908.1"/>
    </source>
</evidence>
<protein>
    <submittedName>
        <fullName evidence="1">Uncharacterized protein</fullName>
    </submittedName>
</protein>
<dbReference type="Gene3D" id="1.20.120.1240">
    <property type="entry name" value="Dynamin, middle domain"/>
    <property type="match status" value="1"/>
</dbReference>
<dbReference type="PANTHER" id="PTHR46922:SF3">
    <property type="entry name" value="HEAT SHOCK PROTEIN"/>
    <property type="match status" value="1"/>
</dbReference>
<name>A0A9K3HWN4_HELAN</name>
<dbReference type="Gramene" id="mRNA:HanXRQr2_Chr10g0434331">
    <property type="protein sequence ID" value="mRNA:HanXRQr2_Chr10g0434331"/>
    <property type="gene ID" value="HanXRQr2_Chr10g0434331"/>
</dbReference>
<organism evidence="1 2">
    <name type="scientific">Helianthus annuus</name>
    <name type="common">Common sunflower</name>
    <dbReference type="NCBI Taxonomy" id="4232"/>
    <lineage>
        <taxon>Eukaryota</taxon>
        <taxon>Viridiplantae</taxon>
        <taxon>Streptophyta</taxon>
        <taxon>Embryophyta</taxon>
        <taxon>Tracheophyta</taxon>
        <taxon>Spermatophyta</taxon>
        <taxon>Magnoliopsida</taxon>
        <taxon>eudicotyledons</taxon>
        <taxon>Gunneridae</taxon>
        <taxon>Pentapetalae</taxon>
        <taxon>asterids</taxon>
        <taxon>campanulids</taxon>
        <taxon>Asterales</taxon>
        <taxon>Asteraceae</taxon>
        <taxon>Asteroideae</taxon>
        <taxon>Heliantheae alliance</taxon>
        <taxon>Heliantheae</taxon>
        <taxon>Helianthus</taxon>
    </lineage>
</organism>
<sequence length="252" mass="28598">MLICECRLLFVLNVSLFKVSLFYRFHLYTFSMGYIESSVTIIRNFHITIKKVKVHGVLKDLVHKLINETSELKQYPSLRAEGMNAAAESLDKMRNESKRATIQLVDTECSYFTIESLDKMTTLSDIHLYQDGNSSLSLQVNLEKNSSSAAYDYFCDKLSEIRRDNLMKISVTNLVARGSAYLASQQSLATKLLEKAFKVRLGRGLYGECLGVRIDGNSNLSDIIGKELNMKSEAAGLWYFQLTILIKLKFLS</sequence>
<dbReference type="PANTHER" id="PTHR46922">
    <property type="entry name" value="DHHA1 DOMAIN PROTEIN"/>
    <property type="match status" value="1"/>
</dbReference>
<reference evidence="1" key="1">
    <citation type="journal article" date="2017" name="Nature">
        <title>The sunflower genome provides insights into oil metabolism, flowering and Asterid evolution.</title>
        <authorList>
            <person name="Badouin H."/>
            <person name="Gouzy J."/>
            <person name="Grassa C.J."/>
            <person name="Murat F."/>
            <person name="Staton S.E."/>
            <person name="Cottret L."/>
            <person name="Lelandais-Briere C."/>
            <person name="Owens G.L."/>
            <person name="Carrere S."/>
            <person name="Mayjonade B."/>
            <person name="Legrand L."/>
            <person name="Gill N."/>
            <person name="Kane N.C."/>
            <person name="Bowers J.E."/>
            <person name="Hubner S."/>
            <person name="Bellec A."/>
            <person name="Berard A."/>
            <person name="Berges H."/>
            <person name="Blanchet N."/>
            <person name="Boniface M.C."/>
            <person name="Brunel D."/>
            <person name="Catrice O."/>
            <person name="Chaidir N."/>
            <person name="Claudel C."/>
            <person name="Donnadieu C."/>
            <person name="Faraut T."/>
            <person name="Fievet G."/>
            <person name="Helmstetter N."/>
            <person name="King M."/>
            <person name="Knapp S.J."/>
            <person name="Lai Z."/>
            <person name="Le Paslier M.C."/>
            <person name="Lippi Y."/>
            <person name="Lorenzon L."/>
            <person name="Mandel J.R."/>
            <person name="Marage G."/>
            <person name="Marchand G."/>
            <person name="Marquand E."/>
            <person name="Bret-Mestries E."/>
            <person name="Morien E."/>
            <person name="Nambeesan S."/>
            <person name="Nguyen T."/>
            <person name="Pegot-Espagnet P."/>
            <person name="Pouilly N."/>
            <person name="Raftis F."/>
            <person name="Sallet E."/>
            <person name="Schiex T."/>
            <person name="Thomas J."/>
            <person name="Vandecasteele C."/>
            <person name="Vares D."/>
            <person name="Vear F."/>
            <person name="Vautrin S."/>
            <person name="Crespi M."/>
            <person name="Mangin B."/>
            <person name="Burke J.M."/>
            <person name="Salse J."/>
            <person name="Munos S."/>
            <person name="Vincourt P."/>
            <person name="Rieseberg L.H."/>
            <person name="Langlade N.B."/>
        </authorList>
    </citation>
    <scope>NUCLEOTIDE SEQUENCE</scope>
    <source>
        <tissue evidence="1">Leaves</tissue>
    </source>
</reference>
<keyword evidence="2" id="KW-1185">Reference proteome</keyword>
<dbReference type="AlphaFoldDB" id="A0A9K3HWN4"/>
<proteinExistence type="predicted"/>
<comment type="caution">
    <text evidence="1">The sequence shown here is derived from an EMBL/GenBank/DDBJ whole genome shotgun (WGS) entry which is preliminary data.</text>
</comment>
<accession>A0A9K3HWN4</accession>
<reference evidence="1" key="2">
    <citation type="submission" date="2020-06" db="EMBL/GenBank/DDBJ databases">
        <title>Helianthus annuus Genome sequencing and assembly Release 2.</title>
        <authorList>
            <person name="Gouzy J."/>
            <person name="Langlade N."/>
            <person name="Munos S."/>
        </authorList>
    </citation>
    <scope>NUCLEOTIDE SEQUENCE</scope>
    <source>
        <tissue evidence="1">Leaves</tissue>
    </source>
</reference>